<proteinExistence type="predicted"/>
<dbReference type="Proteomes" id="UP000054524">
    <property type="component" value="Unassembled WGS sequence"/>
</dbReference>
<evidence type="ECO:0008006" key="3">
    <source>
        <dbReference type="Google" id="ProtNLM"/>
    </source>
</evidence>
<dbReference type="HOGENOM" id="CLU_1540471_0_0_1"/>
<dbReference type="EMBL" id="AKIJ01000001">
    <property type="protein sequence ID" value="KFG27039.1"/>
    <property type="molecule type" value="Genomic_DNA"/>
</dbReference>
<dbReference type="GeneID" id="77675084"/>
<evidence type="ECO:0000313" key="2">
    <source>
        <dbReference type="Proteomes" id="UP000054524"/>
    </source>
</evidence>
<protein>
    <recommendedName>
        <fullName evidence="3">Ubiquitin-like domain-containing protein</fullName>
    </recommendedName>
</protein>
<dbReference type="RefSeq" id="XP_052905594.1">
    <property type="nucleotide sequence ID" value="XM_053047769.1"/>
</dbReference>
<accession>A0A086J4H1</accession>
<comment type="caution">
    <text evidence="1">The sequence shown here is derived from an EMBL/GenBank/DDBJ whole genome shotgun (WGS) entry which is preliminary data.</text>
</comment>
<gene>
    <name evidence="1" type="ORF">NESG_00111</name>
</gene>
<dbReference type="AlphaFoldDB" id="A0A086J4H1"/>
<keyword evidence="2" id="KW-1185">Reference proteome</keyword>
<evidence type="ECO:0000313" key="1">
    <source>
        <dbReference type="EMBL" id="KFG27039.1"/>
    </source>
</evidence>
<sequence length="174" mass="20077">MDDEWEFLRKPADTQDIKKKPKKLDVNVIFGGTEKIYSLMENETFETIYASYENRFNMSLVLEHNGMPLSRYAKASVLPAQEGMPVLKVVLPKEAAKPKEVIKYYVQYGRYEKIEIERKEEETVKDLLISTKALLSSLPNIETAHFEFDGDVLEDSQLLDNVLQADDLIDLVRD</sequence>
<reference evidence="1 2" key="1">
    <citation type="journal article" date="2014" name="Genome Announc.">
        <title>Genome Sequence of the Microsporidian Species Nematocida sp1 Strain ERTm6 (ATCC PRA-372).</title>
        <authorList>
            <person name="Bakowski M.A."/>
            <person name="Priest M."/>
            <person name="Young S."/>
            <person name="Cuomo C.A."/>
            <person name="Troemel E.R."/>
        </authorList>
    </citation>
    <scope>NUCLEOTIDE SEQUENCE [LARGE SCALE GENOMIC DNA]</scope>
    <source>
        <strain evidence="1 2">ERTm6</strain>
    </source>
</reference>
<name>A0A086J4H1_NEMA1</name>
<organism evidence="1 2">
    <name type="scientific">Nematocida ausubeli (strain ATCC PRA-371 / ERTm2)</name>
    <name type="common">Nematode killer fungus</name>
    <dbReference type="NCBI Taxonomy" id="1913371"/>
    <lineage>
        <taxon>Eukaryota</taxon>
        <taxon>Fungi</taxon>
        <taxon>Fungi incertae sedis</taxon>
        <taxon>Microsporidia</taxon>
        <taxon>Nematocida</taxon>
    </lineage>
</organism>